<accession>A0ABY6CVD2</accession>
<reference evidence="4" key="1">
    <citation type="submission" date="2022-09" db="EMBL/GenBank/DDBJ databases">
        <title>Comparative genomics and taxonomic characterization of three novel marine species of genus Reichenbachiella exhibiting antioxidant and polysaccharide degradation activities.</title>
        <authorList>
            <person name="Muhammad N."/>
            <person name="Lee Y.-J."/>
            <person name="Ko J."/>
            <person name="Kim S.-G."/>
        </authorList>
    </citation>
    <scope>NUCLEOTIDE SEQUENCE</scope>
    <source>
        <strain evidence="4">BKB1-1</strain>
    </source>
</reference>
<feature type="compositionally biased region" description="Polar residues" evidence="2">
    <location>
        <begin position="911"/>
        <end position="922"/>
    </location>
</feature>
<feature type="transmembrane region" description="Helical" evidence="3">
    <location>
        <begin position="12"/>
        <end position="35"/>
    </location>
</feature>
<feature type="coiled-coil region" evidence="1">
    <location>
        <begin position="938"/>
        <end position="994"/>
    </location>
</feature>
<feature type="compositionally biased region" description="Acidic residues" evidence="2">
    <location>
        <begin position="699"/>
        <end position="723"/>
    </location>
</feature>
<keyword evidence="3" id="KW-1133">Transmembrane helix</keyword>
<feature type="region of interest" description="Disordered" evidence="2">
    <location>
        <begin position="1019"/>
        <end position="1041"/>
    </location>
</feature>
<feature type="compositionally biased region" description="Basic and acidic residues" evidence="2">
    <location>
        <begin position="724"/>
        <end position="735"/>
    </location>
</feature>
<keyword evidence="3" id="KW-0812">Transmembrane</keyword>
<evidence type="ECO:0000256" key="2">
    <source>
        <dbReference type="SAM" id="MobiDB-lite"/>
    </source>
</evidence>
<dbReference type="EMBL" id="CP106679">
    <property type="protein sequence ID" value="UXP33428.1"/>
    <property type="molecule type" value="Genomic_DNA"/>
</dbReference>
<feature type="transmembrane region" description="Helical" evidence="3">
    <location>
        <begin position="51"/>
        <end position="73"/>
    </location>
</feature>
<name>A0ABY6CVD2_9BACT</name>
<keyword evidence="1" id="KW-0175">Coiled coil</keyword>
<proteinExistence type="predicted"/>
<evidence type="ECO:0000313" key="4">
    <source>
        <dbReference type="EMBL" id="UXP33428.1"/>
    </source>
</evidence>
<feature type="region of interest" description="Disordered" evidence="2">
    <location>
        <begin position="659"/>
        <end position="684"/>
    </location>
</feature>
<gene>
    <name evidence="4" type="ORF">N6H18_05615</name>
</gene>
<protein>
    <recommendedName>
        <fullName evidence="6">ATPase</fullName>
    </recommendedName>
</protein>
<feature type="transmembrane region" description="Helical" evidence="3">
    <location>
        <begin position="146"/>
        <end position="168"/>
    </location>
</feature>
<keyword evidence="3" id="KW-0472">Membrane</keyword>
<evidence type="ECO:0008006" key="6">
    <source>
        <dbReference type="Google" id="ProtNLM"/>
    </source>
</evidence>
<dbReference type="Proteomes" id="UP001065174">
    <property type="component" value="Chromosome"/>
</dbReference>
<evidence type="ECO:0000256" key="1">
    <source>
        <dbReference type="SAM" id="Coils"/>
    </source>
</evidence>
<evidence type="ECO:0000256" key="3">
    <source>
        <dbReference type="SAM" id="Phobius"/>
    </source>
</evidence>
<feature type="region of interest" description="Disordered" evidence="2">
    <location>
        <begin position="894"/>
        <end position="922"/>
    </location>
</feature>
<organism evidence="4 5">
    <name type="scientific">Reichenbachiella agarivorans</name>
    <dbReference type="NCBI Taxonomy" id="2979464"/>
    <lineage>
        <taxon>Bacteria</taxon>
        <taxon>Pseudomonadati</taxon>
        <taxon>Bacteroidota</taxon>
        <taxon>Cytophagia</taxon>
        <taxon>Cytophagales</taxon>
        <taxon>Reichenbachiellaceae</taxon>
        <taxon>Reichenbachiella</taxon>
    </lineage>
</organism>
<sequence length="1082" mass="125872">MVQNIQAYKKKLFLNIFIRGSIFFVAISLCIYLVANSLEFSFRFSEAGRTAVFFMVSMAFITGLIVLVIVPLIRYFKSDSLLSNEEAAVHIGNYFPDLKDKLLNTIQLRNSGQDNALLNASVAQRTQALSIFTFSNSIDLKGNFRYFKYILIPFCIILLAFLFVPHFLTESTVRIINYDKEYNSSLFKIQLVNTELIAFRNEPYQIDFKVEGQAIPAYFYFESGNKRAKMNFDGENLSYQIAKVQDNFSFSISAGSFVSKTYNIKVKSRPEIKNLSILLDFPVYTGLESSQIINNGNITAPEGTIAKWSIESIESDQIQLVFERDSLNLTTDRNGVFKTQQKLNQETDYEIKLHNVYSQNKEIIVYHIDIIKDQYPQIKISTQQDTTLYKYLLINGIISDDYGFQKLQLVYDINGSTHKENINFNRKINSQNYYHQLSIDSLHLTLGDELSYYVSVFDNDAVNGPKESRTQKMLFKIPVKTEINKDIEKSASQAKKDIDKALDKAEDIKEKIAEIQKDFKKQNNNSWQEQKKLNKLLKDKTQLEQELQELAKKHKELTQKQNQFHKPNPELQKKAAELQKLMEDILDEETKKLYDELKKLLENEKTDTDLKDLMNNIQHKEKNLEKEIERALEMFKRMQFDYKMDEIINDLENLEKQQSKLAEDTQNKEKDLDSIKEEQSKLDEEFDRIQEQMDKMEEMNEELSQPEDLEDLSPEEESIDQAQEDAKKELEDNNRKKAGSSQKKAADQMQQLGQKMKEMQAGMEMEMLSENLDNLRDILDNLLKLSFDQESLMDDFTDVNQSDPRYVTLSQNQLKLRDDAVIIEDSLLSLAKRVFQIQSFVTRELNDMNKNIEASLQALKDRKKPEAVASQQYTMTAINNLSLLLNDVLQQMQQQMAEAMGSPQKGKKGPKNQSPSMSEMQKQLNEKINQLKKEGKSGRQLSQELAELAAEQEMLRQQLQEMQDGLNQGEEGVSKNLQEMIKKMEQTETDLVNKNLSQEMLRRQEEILTRMLQSEDALKERELDQKREAQSAKDLQHTPNKEFEEYIKAKESELELLQTLPAKMNPYYKEEVNKYFQRLNEQ</sequence>
<keyword evidence="5" id="KW-1185">Reference proteome</keyword>
<feature type="region of interest" description="Disordered" evidence="2">
    <location>
        <begin position="697"/>
        <end position="746"/>
    </location>
</feature>
<dbReference type="RefSeq" id="WP_262310857.1">
    <property type="nucleotide sequence ID" value="NZ_CP106679.1"/>
</dbReference>
<evidence type="ECO:0000313" key="5">
    <source>
        <dbReference type="Proteomes" id="UP001065174"/>
    </source>
</evidence>